<proteinExistence type="predicted"/>
<dbReference type="EMBL" id="JAWDEY010000005">
    <property type="protein sequence ID" value="KAK6590707.1"/>
    <property type="molecule type" value="Genomic_DNA"/>
</dbReference>
<dbReference type="PROSITE" id="PS51257">
    <property type="entry name" value="PROKAR_LIPOPROTEIN"/>
    <property type="match status" value="1"/>
</dbReference>
<protein>
    <submittedName>
        <fullName evidence="3">Uncharacterized protein</fullName>
    </submittedName>
</protein>
<evidence type="ECO:0000313" key="3">
    <source>
        <dbReference type="EMBL" id="KAK6590707.1"/>
    </source>
</evidence>
<name>A0AAV9Y187_9CRYT</name>
<evidence type="ECO:0000313" key="4">
    <source>
        <dbReference type="Proteomes" id="UP001311799"/>
    </source>
</evidence>
<sequence length="328" mass="38328">MTLTFRLITTTLTCLVITSCYCEEVEFLKPESLEDQIIKDVLSHANVTNIIVSKEGNNNVYQFYTNKTLAEKHTNQCKNDNSLLKYVNNTHTCYMLGNDTNYMINRIIEMTNNSTNITSDVLMDKLFKFDKEQNLFSVDNSNNKTELRFLANFHQLNYNEINHRRRNPRRRYIDEEDDDKYLSKKERRRRKKRRKKMRKKQEKLRKRRNQGFFDKVKSTVKWVACVQISVAVCGCCLSVVQSVVLSYFSPIPIGARIQPINAMYARGFEDYGLYGASYYNPFPNMNNGNNIFNNNNNNNLNNILGINNNFNDIMRNGIMGNMGGLNRN</sequence>
<feature type="region of interest" description="Disordered" evidence="1">
    <location>
        <begin position="183"/>
        <end position="206"/>
    </location>
</feature>
<keyword evidence="2" id="KW-0732">Signal</keyword>
<evidence type="ECO:0000256" key="2">
    <source>
        <dbReference type="SAM" id="SignalP"/>
    </source>
</evidence>
<gene>
    <name evidence="3" type="ORF">RS030_142154</name>
</gene>
<feature type="compositionally biased region" description="Basic residues" evidence="1">
    <location>
        <begin position="185"/>
        <end position="206"/>
    </location>
</feature>
<evidence type="ECO:0000256" key="1">
    <source>
        <dbReference type="SAM" id="MobiDB-lite"/>
    </source>
</evidence>
<comment type="caution">
    <text evidence="3">The sequence shown here is derived from an EMBL/GenBank/DDBJ whole genome shotgun (WGS) entry which is preliminary data.</text>
</comment>
<accession>A0AAV9Y187</accession>
<feature type="signal peptide" evidence="2">
    <location>
        <begin position="1"/>
        <end position="22"/>
    </location>
</feature>
<feature type="chain" id="PRO_5043788078" evidence="2">
    <location>
        <begin position="23"/>
        <end position="328"/>
    </location>
</feature>
<organism evidence="3 4">
    <name type="scientific">Cryptosporidium xiaoi</name>
    <dbReference type="NCBI Taxonomy" id="659607"/>
    <lineage>
        <taxon>Eukaryota</taxon>
        <taxon>Sar</taxon>
        <taxon>Alveolata</taxon>
        <taxon>Apicomplexa</taxon>
        <taxon>Conoidasida</taxon>
        <taxon>Coccidia</taxon>
        <taxon>Eucoccidiorida</taxon>
        <taxon>Eimeriorina</taxon>
        <taxon>Cryptosporidiidae</taxon>
        <taxon>Cryptosporidium</taxon>
    </lineage>
</organism>
<dbReference type="Proteomes" id="UP001311799">
    <property type="component" value="Unassembled WGS sequence"/>
</dbReference>
<keyword evidence="4" id="KW-1185">Reference proteome</keyword>
<reference evidence="3 4" key="1">
    <citation type="submission" date="2023-10" db="EMBL/GenBank/DDBJ databases">
        <title>Comparative genomics analysis reveals potential genetic determinants of host preference in Cryptosporidium xiaoi.</title>
        <authorList>
            <person name="Xiao L."/>
            <person name="Li J."/>
        </authorList>
    </citation>
    <scope>NUCLEOTIDE SEQUENCE [LARGE SCALE GENOMIC DNA]</scope>
    <source>
        <strain evidence="3 4">52996</strain>
    </source>
</reference>
<dbReference type="AlphaFoldDB" id="A0AAV9Y187"/>